<feature type="compositionally biased region" description="Basic residues" evidence="1">
    <location>
        <begin position="175"/>
        <end position="186"/>
    </location>
</feature>
<feature type="compositionally biased region" description="Low complexity" evidence="1">
    <location>
        <begin position="189"/>
        <end position="202"/>
    </location>
</feature>
<feature type="compositionally biased region" description="Polar residues" evidence="1">
    <location>
        <begin position="951"/>
        <end position="960"/>
    </location>
</feature>
<sequence length="1306" mass="138382">MDGGLKTTFLPSEVARLVLGYLKEQLCTKAAESFLRDCIHLAEYRSMLAQGFSAPLTIGGNGLVEMLCHCDIYSSSITNKPKNKEVADLWTKLEQILSQLKSFSASVMPSASVQQQIDMNRRKLPSTKAMRILQTGLVQQAPDIPTRDESGSQSNQASAAELEGPVEAETEPKSKARRGSRKKKQVKWSSSTDSRTISDSSLSTPSAAAVSALLAISSSSSAVLSGVSDVSYSDIQVTKLKDPKIAPILKSPLKGNCSTLTSRKLFTGQSKHSESHPVTPAAPSSTAPLSAAPLSAAPLSAAPLSAALLSAAPLSAAPLPKVVDLYIPSSTSTTLNVDGAASSAHQNISAGLSQPEKLLVRSPLKVSKNRRKEQMVCNDIDREVSMLLNELFPMENVVEKLVHDDTWAQDLADSINQRKDETEHLAVEKIPEVLDITKADPTFDEFHQLIETKNKRKGRPTKRDTPEKITPQSEAQHLNVPEDSGFRQLLEDNSQLPASHDAVEVKGAARSRRNMQPVVKGLKARNLYDGTSTDAAGVLQVETPHKQQRLAQGKGKRKICSLTTTTPNKASLHPEKISVSDLVPGSKNKSKKDASLTFPSIASAFSQSTAAENITGVTNTALYSQSTLLMSQTVLPVATPAYYFVAPTSQQTQYAVTQSAPSANPVLLSNSLVDPGLGQPTPSKSMGIEETTALLFNVPSVPQETHAHLTNSNALHTVSTNSNALHTASTNSYTLLTAPTNNSALHTVPTNCNTLHTVPTNSNTLHPASTNSNALHTASTNSNTLLTASTNSNTVIAASINNSIGINSSTNSNTLLTAPTNSSTGLNSSTNSNTGLSDSSKAGPLSDGSATTGGEHHKTGSTKDLKNNNQENFTNFKVKTQPLAKSSEDKNSIVTAKWSPSLVKLVEKVSPERRPASRRTSHIRHLRFSPKSSKVKRSPFRATPPAKSAYARSNPNTPSPSLYIDLPSTPKTASSSPSVPDTVATESNTQQQFQDPRLPFQQTSASPQPFISDISSPPSVGGPLYAASPMVTPPRTAGTPTSLLRDASGTPLALHAKSQAMPALRRSPRVAKSTPSSRAPTGRRVVPAARKGSSMWAGRSTPSKGTSPSVVMAGSGGSITSITVAESTPKGKNSTPTLISSPELRKAVGAILDQGSEYLMGAIEGCDPGVRYQELPPVMEIVEASGQSTNINTHDIQGQVNVTEDSKLSADTVGVAEALVELAGGDSPMKCANSQLVPLSTPHNIPLTAVSTTVTSPSTSTNSGKRKARSSSQKSKKLKKESKSKVTANEKLKNMSLKSLLDMIHQ</sequence>
<feature type="compositionally biased region" description="Polar residues" evidence="1">
    <location>
        <begin position="984"/>
        <end position="1018"/>
    </location>
</feature>
<comment type="caution">
    <text evidence="2">The sequence shown here is derived from an EMBL/GenBank/DDBJ whole genome shotgun (WGS) entry which is preliminary data.</text>
</comment>
<feature type="region of interest" description="Disordered" evidence="1">
    <location>
        <begin position="909"/>
        <end position="1042"/>
    </location>
</feature>
<feature type="compositionally biased region" description="Low complexity" evidence="1">
    <location>
        <begin position="967"/>
        <end position="980"/>
    </location>
</feature>
<evidence type="ECO:0000313" key="2">
    <source>
        <dbReference type="EMBL" id="KAF6030951.1"/>
    </source>
</evidence>
<feature type="compositionally biased region" description="Basic residues" evidence="1">
    <location>
        <begin position="916"/>
        <end position="939"/>
    </location>
</feature>
<evidence type="ECO:0000313" key="3">
    <source>
        <dbReference type="Proteomes" id="UP000593567"/>
    </source>
</evidence>
<feature type="compositionally biased region" description="Low complexity" evidence="1">
    <location>
        <begin position="1251"/>
        <end position="1263"/>
    </location>
</feature>
<gene>
    <name evidence="2" type="ORF">EB796_010743</name>
</gene>
<feature type="region of interest" description="Disordered" evidence="1">
    <location>
        <begin position="817"/>
        <end position="870"/>
    </location>
</feature>
<keyword evidence="3" id="KW-1185">Reference proteome</keyword>
<accession>A0A7J7JZ39</accession>
<feature type="compositionally biased region" description="Polar residues" evidence="1">
    <location>
        <begin position="1100"/>
        <end position="1109"/>
    </location>
</feature>
<dbReference type="OrthoDB" id="6287635at2759"/>
<feature type="region of interest" description="Disordered" evidence="1">
    <location>
        <begin position="1058"/>
        <end position="1110"/>
    </location>
</feature>
<organism evidence="2 3">
    <name type="scientific">Bugula neritina</name>
    <name type="common">Brown bryozoan</name>
    <name type="synonym">Sertularia neritina</name>
    <dbReference type="NCBI Taxonomy" id="10212"/>
    <lineage>
        <taxon>Eukaryota</taxon>
        <taxon>Metazoa</taxon>
        <taxon>Spiralia</taxon>
        <taxon>Lophotrochozoa</taxon>
        <taxon>Bryozoa</taxon>
        <taxon>Gymnolaemata</taxon>
        <taxon>Cheilostomatida</taxon>
        <taxon>Flustrina</taxon>
        <taxon>Buguloidea</taxon>
        <taxon>Bugulidae</taxon>
        <taxon>Bugula</taxon>
    </lineage>
</organism>
<protein>
    <recommendedName>
        <fullName evidence="4">LisH domain-containing protein</fullName>
    </recommendedName>
</protein>
<feature type="region of interest" description="Disordered" evidence="1">
    <location>
        <begin position="266"/>
        <end position="289"/>
    </location>
</feature>
<evidence type="ECO:0008006" key="4">
    <source>
        <dbReference type="Google" id="ProtNLM"/>
    </source>
</evidence>
<feature type="compositionally biased region" description="Basic residues" evidence="1">
    <location>
        <begin position="1264"/>
        <end position="1280"/>
    </location>
</feature>
<evidence type="ECO:0000256" key="1">
    <source>
        <dbReference type="SAM" id="MobiDB-lite"/>
    </source>
</evidence>
<name>A0A7J7JZ39_BUGNE</name>
<dbReference type="Proteomes" id="UP000593567">
    <property type="component" value="Unassembled WGS sequence"/>
</dbReference>
<dbReference type="EMBL" id="VXIV02001652">
    <property type="protein sequence ID" value="KAF6030951.1"/>
    <property type="molecule type" value="Genomic_DNA"/>
</dbReference>
<feature type="compositionally biased region" description="Low complexity" evidence="1">
    <location>
        <begin position="817"/>
        <end position="840"/>
    </location>
</feature>
<feature type="compositionally biased region" description="Basic and acidic residues" evidence="1">
    <location>
        <begin position="854"/>
        <end position="866"/>
    </location>
</feature>
<feature type="region of interest" description="Disordered" evidence="1">
    <location>
        <begin position="139"/>
        <end position="202"/>
    </location>
</feature>
<reference evidence="2" key="1">
    <citation type="submission" date="2020-06" db="EMBL/GenBank/DDBJ databases">
        <title>Draft genome of Bugula neritina, a colonial animal packing powerful symbionts and potential medicines.</title>
        <authorList>
            <person name="Rayko M."/>
        </authorList>
    </citation>
    <scope>NUCLEOTIDE SEQUENCE [LARGE SCALE GENOMIC DNA]</scope>
    <source>
        <strain evidence="2">Kwan_BN1</strain>
    </source>
</reference>
<feature type="compositionally biased region" description="Basic and acidic residues" evidence="1">
    <location>
        <begin position="1281"/>
        <end position="1291"/>
    </location>
</feature>
<feature type="region of interest" description="Disordered" evidence="1">
    <location>
        <begin position="1249"/>
        <end position="1291"/>
    </location>
</feature>
<proteinExistence type="predicted"/>
<feature type="region of interest" description="Disordered" evidence="1">
    <location>
        <begin position="451"/>
        <end position="481"/>
    </location>
</feature>